<feature type="domain" description="DUF6440" evidence="1">
    <location>
        <begin position="43"/>
        <end position="92"/>
    </location>
</feature>
<dbReference type="Pfam" id="PF20037">
    <property type="entry name" value="DUF6440"/>
    <property type="match status" value="1"/>
</dbReference>
<proteinExistence type="predicted"/>
<protein>
    <recommendedName>
        <fullName evidence="1">DUF6440 domain-containing protein</fullName>
    </recommendedName>
</protein>
<name>A0AB39C7M9_9CAUD</name>
<evidence type="ECO:0000313" key="2">
    <source>
        <dbReference type="EMBL" id="XDJ02601.1"/>
    </source>
</evidence>
<organism evidence="2">
    <name type="scientific">Bacillus phage KoopaTroopa</name>
    <dbReference type="NCBI Taxonomy" id="3234046"/>
    <lineage>
        <taxon>Viruses</taxon>
        <taxon>Duplodnaviria</taxon>
        <taxon>Heunggongvirae</taxon>
        <taxon>Uroviricota</taxon>
        <taxon>Caudoviricetes</taxon>
    </lineage>
</organism>
<sequence>MLMKKKIISIALIGLTLLGACESPASKQEPSKTKTDKKEMLERLEAIGSDRIGSFITIFRDKETGCQYFSTDGSYGGVVIEPVLTAEGKPYCPQK</sequence>
<accession>A0AB39C7M9</accession>
<evidence type="ECO:0000259" key="1">
    <source>
        <dbReference type="Pfam" id="PF20037"/>
    </source>
</evidence>
<dbReference type="EMBL" id="PP965177">
    <property type="protein sequence ID" value="XDJ02601.1"/>
    <property type="molecule type" value="Genomic_DNA"/>
</dbReference>
<reference evidence="2" key="1">
    <citation type="submission" date="2024-06" db="EMBL/GenBank/DDBJ databases">
        <authorList>
            <person name="Lee H."/>
            <person name="Agrawal S."/>
        </authorList>
    </citation>
    <scope>NUCLEOTIDE SEQUENCE</scope>
</reference>
<dbReference type="PROSITE" id="PS51257">
    <property type="entry name" value="PROKAR_LIPOPROTEIN"/>
    <property type="match status" value="1"/>
</dbReference>
<dbReference type="InterPro" id="IPR045515">
    <property type="entry name" value="DUF6440"/>
</dbReference>